<keyword evidence="2" id="KW-0472">Membrane</keyword>
<evidence type="ECO:0000313" key="4">
    <source>
        <dbReference type="Proteomes" id="UP000199400"/>
    </source>
</evidence>
<dbReference type="RefSeq" id="WP_096334091.1">
    <property type="nucleotide sequence ID" value="NZ_FOMX01000002.1"/>
</dbReference>
<keyword evidence="4" id="KW-1185">Reference proteome</keyword>
<dbReference type="AlphaFoldDB" id="A0A1I1TN03"/>
<organism evidence="3 4">
    <name type="scientific">Nannocystis exedens</name>
    <dbReference type="NCBI Taxonomy" id="54"/>
    <lineage>
        <taxon>Bacteria</taxon>
        <taxon>Pseudomonadati</taxon>
        <taxon>Myxococcota</taxon>
        <taxon>Polyangia</taxon>
        <taxon>Nannocystales</taxon>
        <taxon>Nannocystaceae</taxon>
        <taxon>Nannocystis</taxon>
    </lineage>
</organism>
<keyword evidence="2" id="KW-0812">Transmembrane</keyword>
<evidence type="ECO:0000256" key="1">
    <source>
        <dbReference type="SAM" id="MobiDB-lite"/>
    </source>
</evidence>
<sequence length="192" mass="19175">MNVPFRSAHPVLSTLLIGAVALAPVADVQASPFRLRSAIALQPVEGEEAPAAEAAEAAPPAEGPAAEGPAPAPVAAPPPGPPPKKGLGMLITGAVLTGAYALPLIGYGAFVVAAGKKVDDETGVVETGGNIVGGVLLTMGIIGLAVGAPLLGVGAARFSKYQKWKKGQQAKFLPAAGRTPFGTITPGFEIRF</sequence>
<gene>
    <name evidence="3" type="ORF">SAMN02745121_00701</name>
</gene>
<accession>A0A1I1TN03</accession>
<name>A0A1I1TN03_9BACT</name>
<feature type="transmembrane region" description="Helical" evidence="2">
    <location>
        <begin position="131"/>
        <end position="156"/>
    </location>
</feature>
<reference evidence="4" key="1">
    <citation type="submission" date="2016-10" db="EMBL/GenBank/DDBJ databases">
        <authorList>
            <person name="Varghese N."/>
            <person name="Submissions S."/>
        </authorList>
    </citation>
    <scope>NUCLEOTIDE SEQUENCE [LARGE SCALE GENOMIC DNA]</scope>
    <source>
        <strain evidence="4">ATCC 25963</strain>
    </source>
</reference>
<dbReference type="Proteomes" id="UP000199400">
    <property type="component" value="Unassembled WGS sequence"/>
</dbReference>
<evidence type="ECO:0000313" key="3">
    <source>
        <dbReference type="EMBL" id="SFD57833.1"/>
    </source>
</evidence>
<proteinExistence type="predicted"/>
<evidence type="ECO:0000256" key="2">
    <source>
        <dbReference type="SAM" id="Phobius"/>
    </source>
</evidence>
<dbReference type="EMBL" id="FOMX01000002">
    <property type="protein sequence ID" value="SFD57833.1"/>
    <property type="molecule type" value="Genomic_DNA"/>
</dbReference>
<protein>
    <submittedName>
        <fullName evidence="3">Uncharacterized protein</fullName>
    </submittedName>
</protein>
<feature type="region of interest" description="Disordered" evidence="1">
    <location>
        <begin position="49"/>
        <end position="81"/>
    </location>
</feature>
<keyword evidence="2" id="KW-1133">Transmembrane helix</keyword>
<feature type="compositionally biased region" description="Pro residues" evidence="1">
    <location>
        <begin position="70"/>
        <end position="81"/>
    </location>
</feature>
<feature type="compositionally biased region" description="Low complexity" evidence="1">
    <location>
        <begin position="51"/>
        <end position="69"/>
    </location>
</feature>